<evidence type="ECO:0000313" key="3">
    <source>
        <dbReference type="Proteomes" id="UP000254794"/>
    </source>
</evidence>
<evidence type="ECO:0008006" key="4">
    <source>
        <dbReference type="Google" id="ProtNLM"/>
    </source>
</evidence>
<keyword evidence="1" id="KW-1133">Transmembrane helix</keyword>
<accession>A0A378JK86</accession>
<keyword evidence="1" id="KW-0472">Membrane</keyword>
<feature type="transmembrane region" description="Helical" evidence="1">
    <location>
        <begin position="95"/>
        <end position="112"/>
    </location>
</feature>
<organism evidence="2 3">
    <name type="scientific">Legionella busanensis</name>
    <dbReference type="NCBI Taxonomy" id="190655"/>
    <lineage>
        <taxon>Bacteria</taxon>
        <taxon>Pseudomonadati</taxon>
        <taxon>Pseudomonadota</taxon>
        <taxon>Gammaproteobacteria</taxon>
        <taxon>Legionellales</taxon>
        <taxon>Legionellaceae</taxon>
        <taxon>Legionella</taxon>
    </lineage>
</organism>
<feature type="transmembrane region" description="Helical" evidence="1">
    <location>
        <begin position="124"/>
        <end position="144"/>
    </location>
</feature>
<dbReference type="Proteomes" id="UP000254794">
    <property type="component" value="Unassembled WGS sequence"/>
</dbReference>
<feature type="transmembrane region" description="Helical" evidence="1">
    <location>
        <begin position="21"/>
        <end position="40"/>
    </location>
</feature>
<name>A0A378JK86_9GAMM</name>
<feature type="transmembrane region" description="Helical" evidence="1">
    <location>
        <begin position="179"/>
        <end position="205"/>
    </location>
</feature>
<feature type="transmembrane region" description="Helical" evidence="1">
    <location>
        <begin position="406"/>
        <end position="424"/>
    </location>
</feature>
<evidence type="ECO:0000256" key="1">
    <source>
        <dbReference type="SAM" id="Phobius"/>
    </source>
</evidence>
<dbReference type="AlphaFoldDB" id="A0A378JK86"/>
<dbReference type="EMBL" id="UGOD01000001">
    <property type="protein sequence ID" value="STX50550.1"/>
    <property type="molecule type" value="Genomic_DNA"/>
</dbReference>
<evidence type="ECO:0000313" key="2">
    <source>
        <dbReference type="EMBL" id="STX50550.1"/>
    </source>
</evidence>
<keyword evidence="1" id="KW-0812">Transmembrane</keyword>
<feature type="transmembrane region" description="Helical" evidence="1">
    <location>
        <begin position="339"/>
        <end position="361"/>
    </location>
</feature>
<reference evidence="2 3" key="1">
    <citation type="submission" date="2018-06" db="EMBL/GenBank/DDBJ databases">
        <authorList>
            <consortium name="Pathogen Informatics"/>
            <person name="Doyle S."/>
        </authorList>
    </citation>
    <scope>NUCLEOTIDE SEQUENCE [LARGE SCALE GENOMIC DNA]</scope>
    <source>
        <strain evidence="2 3">NCTC13316</strain>
    </source>
</reference>
<feature type="transmembrane region" description="Helical" evidence="1">
    <location>
        <begin position="433"/>
        <end position="454"/>
    </location>
</feature>
<proteinExistence type="predicted"/>
<gene>
    <name evidence="2" type="ORF">NCTC13316_00632</name>
</gene>
<keyword evidence="3" id="KW-1185">Reference proteome</keyword>
<feature type="transmembrane region" description="Helical" evidence="1">
    <location>
        <begin position="150"/>
        <end position="172"/>
    </location>
</feature>
<dbReference type="RefSeq" id="WP_115330260.1">
    <property type="nucleotide sequence ID" value="NZ_CAAAHP010000004.1"/>
</dbReference>
<feature type="transmembrane region" description="Helical" evidence="1">
    <location>
        <begin position="381"/>
        <end position="400"/>
    </location>
</feature>
<protein>
    <recommendedName>
        <fullName evidence="4">Glycosyltransferase RgtA/B/C/D-like domain-containing protein</fullName>
    </recommendedName>
</protein>
<sequence length="461" mass="52931">MYKMETINLSRPINYRSLIKLTVLLFAALFSFFCFQYQLIHPVCCDALDYISIGQLYAKHGFTNHATSHIRLYGYPLFIALNVKLSDLLLIKLDYLVYLVQTGLYVLGVFLLSRQVASIFSSTAANCCFFALLSNFFVYPYLAISLTDGLTVILLLFISYIILILFSAPFPLSLNRKNFLLSSILGFLMGFAIVVRPANINWLLLLPPVSLTWLIRCRKNMYTRMGHILAVCIGFGLAVAPQLLLNWEGFHQWTFLPTFKLGDYQLFSGNRMIKYATSMVSGGGSLIYNNPTTYILDADITTWYIHHPFIAIKTILVHFFAAFDFDYLFPYIYNYVPKYSWALFIFSHLVLFWSGVGYILAIQSARHNTLINPQFKTIQRLLLVLYPCLILGWITVYGLSAVENRFALPVFSAMLILATWALFIKARTISCKYWLYGLFISYLILAWQLSHWIADTKVIKV</sequence>
<feature type="transmembrane region" description="Helical" evidence="1">
    <location>
        <begin position="225"/>
        <end position="245"/>
    </location>
</feature>